<accession>A0A6J4HQR7</accession>
<evidence type="ECO:0000256" key="1">
    <source>
        <dbReference type="SAM" id="SignalP"/>
    </source>
</evidence>
<dbReference type="AlphaFoldDB" id="A0A6J4HQR7"/>
<organism evidence="2">
    <name type="scientific">uncultured Chloroflexota bacterium</name>
    <dbReference type="NCBI Taxonomy" id="166587"/>
    <lineage>
        <taxon>Bacteria</taxon>
        <taxon>Bacillati</taxon>
        <taxon>Chloroflexota</taxon>
        <taxon>environmental samples</taxon>
    </lineage>
</organism>
<dbReference type="Gene3D" id="3.10.450.50">
    <property type="match status" value="1"/>
</dbReference>
<dbReference type="SUPFAM" id="SSF54427">
    <property type="entry name" value="NTF2-like"/>
    <property type="match status" value="2"/>
</dbReference>
<sequence length="261" mass="27463">MLLLALATALWLALLLAGGVPEPVQAQELDPVAVARSFSVAWNAHDVDAVVAHFAPDGVVREARLVWEMANDGSTATYVVYGGHLTGAHDAYGTGAHGSPPFTLEGGAVVWCGSGRIRAWAQRLFALRHRAEADGYTADAERVTWRYRARVDHYQLISGVPAAEGTAAMTARGGRITELVLIPAVESLQVREAAVRAALSRGAAAARTAATEPVTSRPPARGVRATAADDYWQLAAAGLGAAAWALSTVRGRARRARRLGG</sequence>
<proteinExistence type="predicted"/>
<name>A0A6J4HQR7_9CHLR</name>
<evidence type="ECO:0000313" key="2">
    <source>
        <dbReference type="EMBL" id="CAA9230227.1"/>
    </source>
</evidence>
<feature type="signal peptide" evidence="1">
    <location>
        <begin position="1"/>
        <end position="26"/>
    </location>
</feature>
<reference evidence="2" key="1">
    <citation type="submission" date="2020-02" db="EMBL/GenBank/DDBJ databases">
        <authorList>
            <person name="Meier V. D."/>
        </authorList>
    </citation>
    <scope>NUCLEOTIDE SEQUENCE</scope>
    <source>
        <strain evidence="2">AVDCRST_MAG77</strain>
    </source>
</reference>
<dbReference type="EMBL" id="CADCTC010000063">
    <property type="protein sequence ID" value="CAA9230227.1"/>
    <property type="molecule type" value="Genomic_DNA"/>
</dbReference>
<dbReference type="InterPro" id="IPR032710">
    <property type="entry name" value="NTF2-like_dom_sf"/>
</dbReference>
<protein>
    <submittedName>
        <fullName evidence="2">Uncharacterized protein</fullName>
    </submittedName>
</protein>
<keyword evidence="1" id="KW-0732">Signal</keyword>
<gene>
    <name evidence="2" type="ORF">AVDCRST_MAG77-1159</name>
</gene>
<feature type="chain" id="PRO_5026915133" evidence="1">
    <location>
        <begin position="27"/>
        <end position="261"/>
    </location>
</feature>